<gene>
    <name evidence="1" type="ORF">GCM10007895_00010</name>
</gene>
<sequence length="194" mass="22673">MERNPLNLLKVVTNSIYDEATFTFPKFALRDNWSALLWPAEENSEAISWIDRKKFEALRKTIQSLHSSNRIYMVWEALMSGSGSKKGFRPVVELELSWQSLVDSQVEVSQQLLPSEGIYIFDAELDWFIHIDESILLAGTREFVNRFTSNYGGFETTYQATFARLEHPENTDDFSLWFSRIKSRFILNRKDEIN</sequence>
<dbReference type="EMBL" id="BSNC01000001">
    <property type="protein sequence ID" value="GLP94695.1"/>
    <property type="molecule type" value="Genomic_DNA"/>
</dbReference>
<accession>A0AA37RQX1</accession>
<protein>
    <submittedName>
        <fullName evidence="1">Uncharacterized protein</fullName>
    </submittedName>
</protein>
<reference evidence="1" key="1">
    <citation type="journal article" date="2014" name="Int. J. Syst. Evol. Microbiol.">
        <title>Complete genome sequence of Corynebacterium casei LMG S-19264T (=DSM 44701T), isolated from a smear-ripened cheese.</title>
        <authorList>
            <consortium name="US DOE Joint Genome Institute (JGI-PGF)"/>
            <person name="Walter F."/>
            <person name="Albersmeier A."/>
            <person name="Kalinowski J."/>
            <person name="Ruckert C."/>
        </authorList>
    </citation>
    <scope>NUCLEOTIDE SEQUENCE</scope>
    <source>
        <strain evidence="1">NBRC 101628</strain>
    </source>
</reference>
<evidence type="ECO:0000313" key="2">
    <source>
        <dbReference type="Proteomes" id="UP001161422"/>
    </source>
</evidence>
<dbReference type="RefSeq" id="WP_095506068.1">
    <property type="nucleotide sequence ID" value="NZ_BSNC01000001.1"/>
</dbReference>
<evidence type="ECO:0000313" key="1">
    <source>
        <dbReference type="EMBL" id="GLP94695.1"/>
    </source>
</evidence>
<dbReference type="AlphaFoldDB" id="A0AA37RQX1"/>
<name>A0AA37RQX1_9GAMM</name>
<organism evidence="1 2">
    <name type="scientific">Paraferrimonas sedimenticola</name>
    <dbReference type="NCBI Taxonomy" id="375674"/>
    <lineage>
        <taxon>Bacteria</taxon>
        <taxon>Pseudomonadati</taxon>
        <taxon>Pseudomonadota</taxon>
        <taxon>Gammaproteobacteria</taxon>
        <taxon>Alteromonadales</taxon>
        <taxon>Ferrimonadaceae</taxon>
        <taxon>Paraferrimonas</taxon>
    </lineage>
</organism>
<keyword evidence="2" id="KW-1185">Reference proteome</keyword>
<comment type="caution">
    <text evidence="1">The sequence shown here is derived from an EMBL/GenBank/DDBJ whole genome shotgun (WGS) entry which is preliminary data.</text>
</comment>
<dbReference type="Proteomes" id="UP001161422">
    <property type="component" value="Unassembled WGS sequence"/>
</dbReference>
<proteinExistence type="predicted"/>
<reference evidence="1" key="2">
    <citation type="submission" date="2023-01" db="EMBL/GenBank/DDBJ databases">
        <title>Draft genome sequence of Paraferrimonas sedimenticola strain NBRC 101628.</title>
        <authorList>
            <person name="Sun Q."/>
            <person name="Mori K."/>
        </authorList>
    </citation>
    <scope>NUCLEOTIDE SEQUENCE</scope>
    <source>
        <strain evidence="1">NBRC 101628</strain>
    </source>
</reference>